<dbReference type="Pfam" id="PF10374">
    <property type="entry name" value="EST1"/>
    <property type="match status" value="1"/>
</dbReference>
<evidence type="ECO:0000256" key="1">
    <source>
        <dbReference type="SAM" id="MobiDB-lite"/>
    </source>
</evidence>
<dbReference type="InterPro" id="IPR011990">
    <property type="entry name" value="TPR-like_helical_dom_sf"/>
</dbReference>
<protein>
    <recommendedName>
        <fullName evidence="6">DNA/RNA-binding domain-containing protein</fullName>
    </recommendedName>
</protein>
<feature type="compositionally biased region" description="Polar residues" evidence="1">
    <location>
        <begin position="909"/>
        <end position="929"/>
    </location>
</feature>
<evidence type="ECO:0008006" key="6">
    <source>
        <dbReference type="Google" id="ProtNLM"/>
    </source>
</evidence>
<keyword evidence="5" id="KW-1185">Reference proteome</keyword>
<feature type="compositionally biased region" description="Basic and acidic residues" evidence="1">
    <location>
        <begin position="676"/>
        <end position="688"/>
    </location>
</feature>
<dbReference type="AlphaFoldDB" id="A0A165BN38"/>
<dbReference type="STRING" id="1314785.A0A165BN38"/>
<dbReference type="PANTHER" id="PTHR15696:SF36">
    <property type="entry name" value="NONSENSE-MEDIATED MRNA DECAY FACTOR"/>
    <property type="match status" value="1"/>
</dbReference>
<reference evidence="4 5" key="1">
    <citation type="journal article" date="2016" name="Mol. Biol. Evol.">
        <title>Comparative Genomics of Early-Diverging Mushroom-Forming Fungi Provides Insights into the Origins of Lignocellulose Decay Capabilities.</title>
        <authorList>
            <person name="Nagy L.G."/>
            <person name="Riley R."/>
            <person name="Tritt A."/>
            <person name="Adam C."/>
            <person name="Daum C."/>
            <person name="Floudas D."/>
            <person name="Sun H."/>
            <person name="Yadav J.S."/>
            <person name="Pangilinan J."/>
            <person name="Larsson K.H."/>
            <person name="Matsuura K."/>
            <person name="Barry K."/>
            <person name="Labutti K."/>
            <person name="Kuo R."/>
            <person name="Ohm R.A."/>
            <person name="Bhattacharya S.S."/>
            <person name="Shirouzu T."/>
            <person name="Yoshinaga Y."/>
            <person name="Martin F.M."/>
            <person name="Grigoriev I.V."/>
            <person name="Hibbett D.S."/>
        </authorList>
    </citation>
    <scope>NUCLEOTIDE SEQUENCE [LARGE SCALE GENOMIC DNA]</scope>
    <source>
        <strain evidence="4 5">93-53</strain>
    </source>
</reference>
<gene>
    <name evidence="4" type="ORF">LAESUDRAFT_486112</name>
</gene>
<dbReference type="OrthoDB" id="69928at2759"/>
<sequence length="1001" mass="112834">MSEEPAQIAREARSIQQGLKELLKTRDPWDREVEFQRKNLRRHYLRLLFVYSYAAESRDIDTQLWIATSYQFISKYKERHTALERAIYDPARQQQQQQQEGAAQQQGRQQQQRIVEQRKLLQRFRQYLSEEEKFWVQLIFRIRRVFALDDAQGALDELANINIVPEDTAVQGETPKRNQHQFPPEADAIHPITSTATPEQRQSRIAILSKALICLGDIERYKEQYNEAGGRPRAGHEDGPPASAPVGRGGRGKRGGAANVVPAPVVPRMRNYEKAERCYKQARLLLPHDGNAWHQLAVLKSYQKETFDLLVYYYRAICVRTPYDTALDNMHMTLGKALDAWKKTGGRYEKEKESEEANGQPSVRLRVEAFKEKVVVVHALWQFPHEDPLDGISQKVIDEFRVLISERHLPPKMIWRVIVLAQGALWKHRDVRHKAARSRGSSRRSLYASDLCVESQIAGHLLALYRVLLEVGVVQLAEPPPEDAGELAQSITAPFRRMLPALRLSSKWVRANYKYILQSPRPHGVNGNRTDALDSRNRPGRHSSAQLVLPGVQSFWSDYTEFFNALLRKFPLEKLPDLKTVLEEDVEMIGFLPFKDLISDDVMTSVLRKGALAGENPPLPEGLHPNEEFLMRIKELLRDAKALADRQDTPVRFSENKFSLVSETRAEVAAAIPQDHSTDRRLRADRSPDVFSSAPIPADMRRGLADLSESEEDNRTDVTRTDDDPVSEAFHRALNGSQHEDGEEEEDEIILFNPRLSTPPQPPMLPPQPDIPILSNPTSPPAVLLVHELPAPQPPLHGYQNFNRTPTTSARPLGTTAADILNLLQRPSGHTRAPSTPLPLPGLFGLGTSNSIWSTEHDNLQAPGRLAGPSLLPTRPPPLQAPLQFERSQNSLLPTSPLIPSHVFSGAHQRTASFSPNRSNEVPSRSQDQFYGHSGSHLLPTDLTSVPHSASVSSASMSVAYADRMLPTSDSMLRQQQTLEYQHLAGHLPRDARIGQTRYGA</sequence>
<evidence type="ECO:0000313" key="5">
    <source>
        <dbReference type="Proteomes" id="UP000076871"/>
    </source>
</evidence>
<accession>A0A165BN38</accession>
<organism evidence="4 5">
    <name type="scientific">Laetiporus sulphureus 93-53</name>
    <dbReference type="NCBI Taxonomy" id="1314785"/>
    <lineage>
        <taxon>Eukaryota</taxon>
        <taxon>Fungi</taxon>
        <taxon>Dikarya</taxon>
        <taxon>Basidiomycota</taxon>
        <taxon>Agaricomycotina</taxon>
        <taxon>Agaricomycetes</taxon>
        <taxon>Polyporales</taxon>
        <taxon>Laetiporus</taxon>
    </lineage>
</organism>
<feature type="domain" description="DNA/RNA-binding" evidence="2">
    <location>
        <begin position="275"/>
        <end position="595"/>
    </location>
</feature>
<feature type="domain" description="Telomerase activating protein Est1-like N-terminal" evidence="3">
    <location>
        <begin position="60"/>
        <end position="226"/>
    </location>
</feature>
<name>A0A165BN38_9APHY</name>
<dbReference type="Gene3D" id="1.25.40.10">
    <property type="entry name" value="Tetratricopeptide repeat domain"/>
    <property type="match status" value="1"/>
</dbReference>
<feature type="region of interest" description="Disordered" evidence="1">
    <location>
        <begin position="909"/>
        <end position="936"/>
    </location>
</feature>
<proteinExistence type="predicted"/>
<dbReference type="SUPFAM" id="SSF48452">
    <property type="entry name" value="TPR-like"/>
    <property type="match status" value="1"/>
</dbReference>
<dbReference type="RefSeq" id="XP_040759081.1">
    <property type="nucleotide sequence ID" value="XM_040902650.1"/>
</dbReference>
<evidence type="ECO:0000259" key="2">
    <source>
        <dbReference type="Pfam" id="PF10373"/>
    </source>
</evidence>
<evidence type="ECO:0000259" key="3">
    <source>
        <dbReference type="Pfam" id="PF10374"/>
    </source>
</evidence>
<dbReference type="Proteomes" id="UP000076871">
    <property type="component" value="Unassembled WGS sequence"/>
</dbReference>
<evidence type="ECO:0000313" key="4">
    <source>
        <dbReference type="EMBL" id="KZT01341.1"/>
    </source>
</evidence>
<dbReference type="InterPro" id="IPR019458">
    <property type="entry name" value="Est1-like_N"/>
</dbReference>
<dbReference type="EMBL" id="KV427666">
    <property type="protein sequence ID" value="KZT01341.1"/>
    <property type="molecule type" value="Genomic_DNA"/>
</dbReference>
<dbReference type="InterPro" id="IPR045153">
    <property type="entry name" value="Est1/Ebs1-like"/>
</dbReference>
<dbReference type="Pfam" id="PF10373">
    <property type="entry name" value="EST1_DNA_bind"/>
    <property type="match status" value="1"/>
</dbReference>
<feature type="region of interest" description="Disordered" evidence="1">
    <location>
        <begin position="670"/>
        <end position="726"/>
    </location>
</feature>
<dbReference type="PANTHER" id="PTHR15696">
    <property type="entry name" value="SMG-7 SUPPRESSOR WITH MORPHOLOGICAL EFFECT ON GENITALIA PROTEIN 7"/>
    <property type="match status" value="1"/>
</dbReference>
<feature type="region of interest" description="Disordered" evidence="1">
    <location>
        <begin position="228"/>
        <end position="259"/>
    </location>
</feature>
<dbReference type="InterPro" id="IPR018834">
    <property type="entry name" value="DNA/RNA-bd_Est1-type"/>
</dbReference>
<dbReference type="GeneID" id="63819681"/>
<dbReference type="InParanoid" id="A0A165BN38"/>
<feature type="compositionally biased region" description="Basic and acidic residues" evidence="1">
    <location>
        <begin position="713"/>
        <end position="723"/>
    </location>
</feature>